<dbReference type="SUPFAM" id="SSF52980">
    <property type="entry name" value="Restriction endonuclease-like"/>
    <property type="match status" value="1"/>
</dbReference>
<keyword evidence="3" id="KW-1185">Reference proteome</keyword>
<dbReference type="InterPro" id="IPR008538">
    <property type="entry name" value="Uma2"/>
</dbReference>
<dbReference type="EMBL" id="BAABGZ010000057">
    <property type="protein sequence ID" value="GAA4361075.1"/>
    <property type="molecule type" value="Genomic_DNA"/>
</dbReference>
<keyword evidence="2" id="KW-0378">Hydrolase</keyword>
<dbReference type="PANTHER" id="PTHR36558">
    <property type="entry name" value="GLR1098 PROTEIN"/>
    <property type="match status" value="1"/>
</dbReference>
<name>A0ABP8IKQ9_9BACT</name>
<dbReference type="Gene3D" id="3.90.1570.10">
    <property type="entry name" value="tt1808, chain A"/>
    <property type="match status" value="1"/>
</dbReference>
<protein>
    <submittedName>
        <fullName evidence="2">Uma2 family endonuclease</fullName>
    </submittedName>
</protein>
<dbReference type="InterPro" id="IPR012296">
    <property type="entry name" value="Nuclease_put_TT1808"/>
</dbReference>
<sequence>MGHAEQQKRRYTPAEYFALEEQSVVRHEYFDGEVFAMAGASKAHNTIAQNLVIALRSALRGQRCQVFMEGVRLAVQENFYYTYPDVMVSCAPADFQDEYLVRQPVLIMEVLSPSTAEYDRTEKFSQYRKLASLQHYILVSQATWAMDWYRRDEAGQWIHRLLTEPADILDISDLGLRLPLVEVYEASGIAPIRLGPPTTR</sequence>
<evidence type="ECO:0000259" key="1">
    <source>
        <dbReference type="Pfam" id="PF05685"/>
    </source>
</evidence>
<dbReference type="InterPro" id="IPR011335">
    <property type="entry name" value="Restrct_endonuc-II-like"/>
</dbReference>
<accession>A0ABP8IKQ9</accession>
<reference evidence="3" key="1">
    <citation type="journal article" date="2019" name="Int. J. Syst. Evol. Microbiol.">
        <title>The Global Catalogue of Microorganisms (GCM) 10K type strain sequencing project: providing services to taxonomists for standard genome sequencing and annotation.</title>
        <authorList>
            <consortium name="The Broad Institute Genomics Platform"/>
            <consortium name="The Broad Institute Genome Sequencing Center for Infectious Disease"/>
            <person name="Wu L."/>
            <person name="Ma J."/>
        </authorList>
    </citation>
    <scope>NUCLEOTIDE SEQUENCE [LARGE SCALE GENOMIC DNA]</scope>
    <source>
        <strain evidence="3">JCM 17923</strain>
    </source>
</reference>
<keyword evidence="2" id="KW-0540">Nuclease</keyword>
<feature type="domain" description="Putative restriction endonuclease" evidence="1">
    <location>
        <begin position="14"/>
        <end position="173"/>
    </location>
</feature>
<gene>
    <name evidence="2" type="ORF">GCM10023185_27920</name>
</gene>
<organism evidence="2 3">
    <name type="scientific">Hymenobacter saemangeumensis</name>
    <dbReference type="NCBI Taxonomy" id="1084522"/>
    <lineage>
        <taxon>Bacteria</taxon>
        <taxon>Pseudomonadati</taxon>
        <taxon>Bacteroidota</taxon>
        <taxon>Cytophagia</taxon>
        <taxon>Cytophagales</taxon>
        <taxon>Hymenobacteraceae</taxon>
        <taxon>Hymenobacter</taxon>
    </lineage>
</organism>
<evidence type="ECO:0000313" key="2">
    <source>
        <dbReference type="EMBL" id="GAA4361075.1"/>
    </source>
</evidence>
<dbReference type="Pfam" id="PF05685">
    <property type="entry name" value="Uma2"/>
    <property type="match status" value="1"/>
</dbReference>
<dbReference type="GO" id="GO:0004519">
    <property type="term" value="F:endonuclease activity"/>
    <property type="evidence" value="ECO:0007669"/>
    <property type="project" value="UniProtKB-KW"/>
</dbReference>
<proteinExistence type="predicted"/>
<evidence type="ECO:0000313" key="3">
    <source>
        <dbReference type="Proteomes" id="UP001501153"/>
    </source>
</evidence>
<comment type="caution">
    <text evidence="2">The sequence shown here is derived from an EMBL/GenBank/DDBJ whole genome shotgun (WGS) entry which is preliminary data.</text>
</comment>
<dbReference type="CDD" id="cd06260">
    <property type="entry name" value="DUF820-like"/>
    <property type="match status" value="1"/>
</dbReference>
<dbReference type="Proteomes" id="UP001501153">
    <property type="component" value="Unassembled WGS sequence"/>
</dbReference>
<dbReference type="PANTHER" id="PTHR36558:SF1">
    <property type="entry name" value="RESTRICTION ENDONUCLEASE DOMAIN-CONTAINING PROTEIN-RELATED"/>
    <property type="match status" value="1"/>
</dbReference>
<keyword evidence="2" id="KW-0255">Endonuclease</keyword>